<dbReference type="WBParaSite" id="TREG1_32200.1">
    <property type="protein sequence ID" value="TREG1_32200.1"/>
    <property type="gene ID" value="TREG1_32200"/>
</dbReference>
<organism evidence="3 4">
    <name type="scientific">Trichobilharzia regenti</name>
    <name type="common">Nasal bird schistosome</name>
    <dbReference type="NCBI Taxonomy" id="157069"/>
    <lineage>
        <taxon>Eukaryota</taxon>
        <taxon>Metazoa</taxon>
        <taxon>Spiralia</taxon>
        <taxon>Lophotrochozoa</taxon>
        <taxon>Platyhelminthes</taxon>
        <taxon>Trematoda</taxon>
        <taxon>Digenea</taxon>
        <taxon>Strigeidida</taxon>
        <taxon>Schistosomatoidea</taxon>
        <taxon>Schistosomatidae</taxon>
        <taxon>Trichobilharzia</taxon>
    </lineage>
</organism>
<accession>A0AA85JMD1</accession>
<keyword evidence="1" id="KW-0732">Signal</keyword>
<dbReference type="PANTHER" id="PTHR21583:SF8">
    <property type="entry name" value="PROTEIN ELYS"/>
    <property type="match status" value="1"/>
</dbReference>
<dbReference type="Proteomes" id="UP000050795">
    <property type="component" value="Unassembled WGS sequence"/>
</dbReference>
<dbReference type="InterPro" id="IPR052620">
    <property type="entry name" value="ELYS/MEL-28_NucAsmblyFactor"/>
</dbReference>
<feature type="chain" id="PRO_5041717650" description="ELYS beta-propeller domain-containing protein" evidence="1">
    <location>
        <begin position="23"/>
        <end position="1573"/>
    </location>
</feature>
<name>A0AA85JMD1_TRIRE</name>
<evidence type="ECO:0000313" key="3">
    <source>
        <dbReference type="Proteomes" id="UP000050795"/>
    </source>
</evidence>
<reference evidence="3" key="1">
    <citation type="submission" date="2022-06" db="EMBL/GenBank/DDBJ databases">
        <authorList>
            <person name="Berger JAMES D."/>
            <person name="Berger JAMES D."/>
        </authorList>
    </citation>
    <scope>NUCLEOTIDE SEQUENCE [LARGE SCALE GENOMIC DNA]</scope>
</reference>
<evidence type="ECO:0000313" key="4">
    <source>
        <dbReference type="WBParaSite" id="TREG1_32200.1"/>
    </source>
</evidence>
<dbReference type="Pfam" id="PF16687">
    <property type="entry name" value="ELYS-bb"/>
    <property type="match status" value="1"/>
</dbReference>
<feature type="domain" description="ELYS beta-propeller" evidence="2">
    <location>
        <begin position="270"/>
        <end position="550"/>
    </location>
</feature>
<protein>
    <recommendedName>
        <fullName evidence="2">ELYS beta-propeller domain-containing protein</fullName>
    </recommendedName>
</protein>
<evidence type="ECO:0000259" key="2">
    <source>
        <dbReference type="Pfam" id="PF16687"/>
    </source>
</evidence>
<dbReference type="InterPro" id="IPR032040">
    <property type="entry name" value="ELYS-bb"/>
</dbReference>
<dbReference type="PANTHER" id="PTHR21583">
    <property type="entry name" value="ELYS PROTEIN"/>
    <property type="match status" value="1"/>
</dbReference>
<sequence length="1573" mass="177325">MENRRGLLLNSSLSAVSLLTAATNTGCSPSSLLSILNVNQLCLNMQPMYIQPVASVTFSKSKTGISLQNTTQIVFSSSSATVCMYDLHKVECFRESPSWTRQFTWIPALHLRKLLENLTDSPGDLCNWHIVKVMFVNTSTTARQSLAVILVNISHNRSLVCFFRSLSSTKCIISILIHGVLTTLEWLPLVDMTYKTLESQSITSTTMDMLDEDTSVSKISSSVLSVFDGCFALGFQQGLVALLDLCLSHNRDKTLSDKPEMSIAVERSQCLNCVSCKQPISQSFKDNVEHALVYLDASVLRWNDFTYKSVSGKTLSSIPSAGVYVSALSYIPQVQGLAVGFSFGGWQLWSLNRLNMEFCLRQATPATPVVNFSFLEPSDDPRYCCFIWVGWQSSRLENEAGVFKFTGKQDSSNFQNPTVKLFQLSYRRRYELVSHKHKGYNFYYQELIGIAERLSTTLSGNRTNDNKPQYPSTLLSVQSLHGLDDFIVDNSSHPHSHHYHHHHSSVIHSIGTIRLIAFMWKFSESIIRIGLFDLDRWYHAQMPTYIRSDNAFIAIFDTSIPVQKAQLLHTYLIESSLMSFWSRVVQRESSLIKCCEAYPPSLIYPASKLSSNDSVVNRLAVVNGGAGGGSGSGSGSGGSKRPRPIPEVFLRPSSLSFHCLVLWTDDVMAAAANNNNNTLNFSFTVTRNPSSQQQQQHQQYDCLYHLSRITFTSRQEECLLQLSKYQKKQSIGISTDNNNNINNIVDKCGKFNIIDWLSEAWSSGLLDSPGLDVIDDDEFVNLLNYVQKTFSGSHIWQNSNELGVSLAYGDDYAKEGVMNSIEKLMDSVLTKSEMIIMHSDDNYTNTTTAVVVNDGDNISQYTGEEDNDFISGKRRRISYAATQSTRQSLYNQKSTSSVIPVTLSTKKSYHYSLNPCWVLLANCLLEHGCINILKNLEKLTPPGQESPVNVNFKYSWIWLRFCRLKSRFDKLTAPLFMSNSTGEESAFLTSSITSHPAIPDLLELGCTLNQIQLLSTLAKHWFNSTTHSDVSIKSFINENPVQLSIETYLSYAKLVVFLFRLGILPQTSNEEFSDSRMNSTVLQPYNSSILSKSINDLRNTRLMSNQPNNETDFITENASKQLTSISEYLLHSALQSSSLKVNSNRDESISFTQNEVYNIWKEQEQVMSDQRKTLNLNNSPIDDDDDDEKMPTSQSIIPDWLIYPPRNIQSLCALWQIPCNEKIRRSRLCILGFLLCDTAAETFLIHYKHQHNNNNNNLGNSEMIIDTDYDDYNNNTCSTNVNTKVNKCNTVQMEDNVDCKSSEALKALKMCRYVMSLFVKAFPSAYPLIPTIISLWLMDRGYFQESISPHILSFIINSSVTQVVPVSSNCPVYKDLFPNQINIMINLFKHYGRSELIGDLLKYLTINTPTSLHHQLSCKGGFNFANTITTTSSKTDILNMKPIGAPYLALSKLRSLVQKMNQLHNNTPLPAVLLTAVDRLARDSLIQLAEICRQAGRLTDLIGLGLNIWEAKVLFEYYQKTGQHNLLFHCLIARSQYETAMAIFKDHRRHTPVLYNTNNKKISLDCSPPTLVF</sequence>
<keyword evidence="3" id="KW-1185">Reference proteome</keyword>
<proteinExistence type="predicted"/>
<reference evidence="4" key="2">
    <citation type="submission" date="2023-11" db="UniProtKB">
        <authorList>
            <consortium name="WormBaseParasite"/>
        </authorList>
    </citation>
    <scope>IDENTIFICATION</scope>
</reference>
<evidence type="ECO:0000256" key="1">
    <source>
        <dbReference type="SAM" id="SignalP"/>
    </source>
</evidence>
<feature type="signal peptide" evidence="1">
    <location>
        <begin position="1"/>
        <end position="22"/>
    </location>
</feature>